<keyword evidence="6 7" id="KW-0961">Cell wall biogenesis/degradation</keyword>
<evidence type="ECO:0000256" key="2">
    <source>
        <dbReference type="ARBA" id="ARBA00022692"/>
    </source>
</evidence>
<dbReference type="CDD" id="cd08010">
    <property type="entry name" value="MltG_like"/>
    <property type="match status" value="1"/>
</dbReference>
<dbReference type="Gene3D" id="3.30.1490.480">
    <property type="entry name" value="Endolytic murein transglycosylase"/>
    <property type="match status" value="1"/>
</dbReference>
<feature type="region of interest" description="Disordered" evidence="8">
    <location>
        <begin position="322"/>
        <end position="419"/>
    </location>
</feature>
<dbReference type="GO" id="GO:0071555">
    <property type="term" value="P:cell wall organization"/>
    <property type="evidence" value="ECO:0007669"/>
    <property type="project" value="UniProtKB-KW"/>
</dbReference>
<feature type="compositionally biased region" description="Low complexity" evidence="8">
    <location>
        <begin position="322"/>
        <end position="385"/>
    </location>
</feature>
<comment type="catalytic activity">
    <reaction evidence="7">
        <text>a peptidoglycan chain = a peptidoglycan chain with N-acetyl-1,6-anhydromuramyl-[peptide] at the reducing end + a peptidoglycan chain with N-acetylglucosamine at the non-reducing end.</text>
        <dbReference type="EC" id="4.2.2.29"/>
    </reaction>
</comment>
<dbReference type="AlphaFoldDB" id="A0A2W2AU53"/>
<dbReference type="HAMAP" id="MF_02065">
    <property type="entry name" value="MltG"/>
    <property type="match status" value="1"/>
</dbReference>
<keyword evidence="5 7" id="KW-0456">Lyase</keyword>
<dbReference type="GO" id="GO:0009252">
    <property type="term" value="P:peptidoglycan biosynthetic process"/>
    <property type="evidence" value="ECO:0007669"/>
    <property type="project" value="UniProtKB-UniRule"/>
</dbReference>
<comment type="similarity">
    <text evidence="7">Belongs to the transglycosylase MltG family.</text>
</comment>
<comment type="caution">
    <text evidence="9">The sequence shown here is derived from an EMBL/GenBank/DDBJ whole genome shotgun (WGS) entry which is preliminary data.</text>
</comment>
<keyword evidence="3 7" id="KW-1133">Transmembrane helix</keyword>
<dbReference type="EC" id="4.2.2.29" evidence="7"/>
<dbReference type="GO" id="GO:0008932">
    <property type="term" value="F:lytic endotransglycosylase activity"/>
    <property type="evidence" value="ECO:0007669"/>
    <property type="project" value="UniProtKB-UniRule"/>
</dbReference>
<dbReference type="PANTHER" id="PTHR30518">
    <property type="entry name" value="ENDOLYTIC MUREIN TRANSGLYCOSYLASE"/>
    <property type="match status" value="1"/>
</dbReference>
<organism evidence="9 10">
    <name type="scientific">Aestuariivirga litoralis</name>
    <dbReference type="NCBI Taxonomy" id="2650924"/>
    <lineage>
        <taxon>Bacteria</taxon>
        <taxon>Pseudomonadati</taxon>
        <taxon>Pseudomonadota</taxon>
        <taxon>Alphaproteobacteria</taxon>
        <taxon>Hyphomicrobiales</taxon>
        <taxon>Aestuariivirgaceae</taxon>
        <taxon>Aestuariivirga</taxon>
    </lineage>
</organism>
<feature type="site" description="Important for catalytic activity" evidence="7">
    <location>
        <position position="199"/>
    </location>
</feature>
<dbReference type="Proteomes" id="UP000248795">
    <property type="component" value="Unassembled WGS sequence"/>
</dbReference>
<feature type="compositionally biased region" description="Low complexity" evidence="8">
    <location>
        <begin position="399"/>
        <end position="408"/>
    </location>
</feature>
<evidence type="ECO:0000256" key="8">
    <source>
        <dbReference type="SAM" id="MobiDB-lite"/>
    </source>
</evidence>
<accession>A0A2W2AU53</accession>
<proteinExistence type="inferred from homology"/>
<evidence type="ECO:0000256" key="6">
    <source>
        <dbReference type="ARBA" id="ARBA00023316"/>
    </source>
</evidence>
<evidence type="ECO:0000256" key="3">
    <source>
        <dbReference type="ARBA" id="ARBA00022989"/>
    </source>
</evidence>
<gene>
    <name evidence="7 9" type="primary">mltG</name>
    <name evidence="9" type="ORF">DK847_07850</name>
</gene>
<keyword evidence="4 7" id="KW-0472">Membrane</keyword>
<evidence type="ECO:0000256" key="5">
    <source>
        <dbReference type="ARBA" id="ARBA00023239"/>
    </source>
</evidence>
<keyword evidence="7" id="KW-0997">Cell inner membrane</keyword>
<dbReference type="Gene3D" id="3.30.160.60">
    <property type="entry name" value="Classic Zinc Finger"/>
    <property type="match status" value="1"/>
</dbReference>
<sequence>MGWTFLLLLAGLVIAAIAGFFAYGEFTAPGPLAEDKVFMVAPGQSVTEIGEVLQQNGIVSNGRIFALMAQATGQRARLKAGEYAFPKGATMAEVMALLASGKAVTYKISIPEGFTSQMAVDRVNANEVLTGDPAAVPPEGSILPDTYVFRRGMTRQKLVADMQAAQAKLLAELWAARKPVPVIETPEQAVTLASIVEKETAEADERPVIASVFINRLEKGMRLQSDPTIIYGIVGGKGRLDRPLTRADIDTATPYNTYRIKGLPPGPIANPGRAALEAVLNPEDTDKLYFVADGTGGHAFAATLEEHNRNVKNWRQIAGNAAAAAAADEGEADASAAPTPDATPPAAATPVPAPPGGNAAEAPLADVAPAPDGPAAQPPAAETAAPEPPPAAAEPAPAPTVVAVVPKPQAKPPQPVAAKPAAVALKPGTVLTIDGQATVIPRLRP</sequence>
<evidence type="ECO:0000256" key="7">
    <source>
        <dbReference type="HAMAP-Rule" id="MF_02065"/>
    </source>
</evidence>
<evidence type="ECO:0000256" key="1">
    <source>
        <dbReference type="ARBA" id="ARBA00022475"/>
    </source>
</evidence>
<dbReference type="Pfam" id="PF02618">
    <property type="entry name" value="YceG"/>
    <property type="match status" value="1"/>
</dbReference>
<protein>
    <recommendedName>
        <fullName evidence="7">Endolytic murein transglycosylase</fullName>
        <ecNumber evidence="7">4.2.2.29</ecNumber>
    </recommendedName>
    <alternativeName>
        <fullName evidence="7">Peptidoglycan lytic transglycosylase</fullName>
    </alternativeName>
    <alternativeName>
        <fullName evidence="7">Peptidoglycan polymerization terminase</fullName>
    </alternativeName>
</protein>
<evidence type="ECO:0000313" key="10">
    <source>
        <dbReference type="Proteomes" id="UP000248795"/>
    </source>
</evidence>
<evidence type="ECO:0000256" key="4">
    <source>
        <dbReference type="ARBA" id="ARBA00023136"/>
    </source>
</evidence>
<dbReference type="GO" id="GO:0005886">
    <property type="term" value="C:plasma membrane"/>
    <property type="evidence" value="ECO:0007669"/>
    <property type="project" value="UniProtKB-UniRule"/>
</dbReference>
<evidence type="ECO:0000313" key="9">
    <source>
        <dbReference type="EMBL" id="PZF77232.1"/>
    </source>
</evidence>
<reference evidence="10" key="1">
    <citation type="submission" date="2018-06" db="EMBL/GenBank/DDBJ databases">
        <title>Aestuariibacter litoralis strain KCTC 52945T.</title>
        <authorList>
            <person name="Li X."/>
            <person name="Salam N."/>
            <person name="Li J.-L."/>
            <person name="Chen Y.-M."/>
            <person name="Yang Z.-W."/>
            <person name="Zhang L.-Y."/>
            <person name="Han M.-X."/>
            <person name="Xiao M."/>
            <person name="Li W.-J."/>
        </authorList>
    </citation>
    <scope>NUCLEOTIDE SEQUENCE [LARGE SCALE GENOMIC DNA]</scope>
    <source>
        <strain evidence="10">KCTC 52945</strain>
    </source>
</reference>
<comment type="function">
    <text evidence="7">Functions as a peptidoglycan terminase that cleaves nascent peptidoglycan strands endolytically to terminate their elongation.</text>
</comment>
<dbReference type="PANTHER" id="PTHR30518:SF2">
    <property type="entry name" value="ENDOLYTIC MUREIN TRANSGLYCOSYLASE"/>
    <property type="match status" value="1"/>
</dbReference>
<keyword evidence="10" id="KW-1185">Reference proteome</keyword>
<keyword evidence="1 7" id="KW-1003">Cell membrane</keyword>
<feature type="compositionally biased region" description="Pro residues" evidence="8">
    <location>
        <begin position="386"/>
        <end position="398"/>
    </location>
</feature>
<dbReference type="InterPro" id="IPR003770">
    <property type="entry name" value="MLTG-like"/>
</dbReference>
<dbReference type="NCBIfam" id="TIGR00247">
    <property type="entry name" value="endolytic transglycosylase MltG"/>
    <property type="match status" value="1"/>
</dbReference>
<name>A0A2W2AU53_9HYPH</name>
<keyword evidence="2 7" id="KW-0812">Transmembrane</keyword>
<dbReference type="EMBL" id="QKVK01000003">
    <property type="protein sequence ID" value="PZF77232.1"/>
    <property type="molecule type" value="Genomic_DNA"/>
</dbReference>